<evidence type="ECO:0000313" key="2">
    <source>
        <dbReference type="Proteomes" id="UP001055811"/>
    </source>
</evidence>
<keyword evidence="2" id="KW-1185">Reference proteome</keyword>
<proteinExistence type="predicted"/>
<evidence type="ECO:0000313" key="1">
    <source>
        <dbReference type="EMBL" id="KAI3700991.1"/>
    </source>
</evidence>
<organism evidence="1 2">
    <name type="scientific">Cichorium intybus</name>
    <name type="common">Chicory</name>
    <dbReference type="NCBI Taxonomy" id="13427"/>
    <lineage>
        <taxon>Eukaryota</taxon>
        <taxon>Viridiplantae</taxon>
        <taxon>Streptophyta</taxon>
        <taxon>Embryophyta</taxon>
        <taxon>Tracheophyta</taxon>
        <taxon>Spermatophyta</taxon>
        <taxon>Magnoliopsida</taxon>
        <taxon>eudicotyledons</taxon>
        <taxon>Gunneridae</taxon>
        <taxon>Pentapetalae</taxon>
        <taxon>asterids</taxon>
        <taxon>campanulids</taxon>
        <taxon>Asterales</taxon>
        <taxon>Asteraceae</taxon>
        <taxon>Cichorioideae</taxon>
        <taxon>Cichorieae</taxon>
        <taxon>Cichoriinae</taxon>
        <taxon>Cichorium</taxon>
    </lineage>
</organism>
<comment type="caution">
    <text evidence="1">The sequence shown here is derived from an EMBL/GenBank/DDBJ whole genome shotgun (WGS) entry which is preliminary data.</text>
</comment>
<dbReference type="EMBL" id="CM042016">
    <property type="protein sequence ID" value="KAI3700991.1"/>
    <property type="molecule type" value="Genomic_DNA"/>
</dbReference>
<reference evidence="2" key="1">
    <citation type="journal article" date="2022" name="Mol. Ecol. Resour.">
        <title>The genomes of chicory, endive, great burdock and yacon provide insights into Asteraceae palaeo-polyploidization history and plant inulin production.</title>
        <authorList>
            <person name="Fan W."/>
            <person name="Wang S."/>
            <person name="Wang H."/>
            <person name="Wang A."/>
            <person name="Jiang F."/>
            <person name="Liu H."/>
            <person name="Zhao H."/>
            <person name="Xu D."/>
            <person name="Zhang Y."/>
        </authorList>
    </citation>
    <scope>NUCLEOTIDE SEQUENCE [LARGE SCALE GENOMIC DNA]</scope>
    <source>
        <strain evidence="2">cv. Punajuju</strain>
    </source>
</reference>
<reference evidence="1 2" key="2">
    <citation type="journal article" date="2022" name="Mol. Ecol. Resour.">
        <title>The genomes of chicory, endive, great burdock and yacon provide insights into Asteraceae paleo-polyploidization history and plant inulin production.</title>
        <authorList>
            <person name="Fan W."/>
            <person name="Wang S."/>
            <person name="Wang H."/>
            <person name="Wang A."/>
            <person name="Jiang F."/>
            <person name="Liu H."/>
            <person name="Zhao H."/>
            <person name="Xu D."/>
            <person name="Zhang Y."/>
        </authorList>
    </citation>
    <scope>NUCLEOTIDE SEQUENCE [LARGE SCALE GENOMIC DNA]</scope>
    <source>
        <strain evidence="2">cv. Punajuju</strain>
        <tissue evidence="1">Leaves</tissue>
    </source>
</reference>
<dbReference type="Proteomes" id="UP001055811">
    <property type="component" value="Linkage Group LG08"/>
</dbReference>
<sequence length="257" mass="28498">MIRFRLGGKSRECNLREFGRCVGIYTTAELASRHFVPFLRACIQGKPDRDANAVIWAAMSDDQFEAGSARESQLRNPLHRLMHRIISTSVIQKRGCEKVFGEDLTYMCAISDPTRFLHLPFALAVSLTTRAAGVGDSSPMAGGHFITRLARSYGLLTAETVATLTPTPPTGTSPRYLEIMGLILQHQAADDQAQPQLSDVMTAIRELTDRVTRVEDQQVWIGDVLLELACQQGRHPRPFPARAHDDEAGPSRARQDD</sequence>
<gene>
    <name evidence="1" type="ORF">L2E82_45632</name>
</gene>
<protein>
    <submittedName>
        <fullName evidence="1">Uncharacterized protein</fullName>
    </submittedName>
</protein>
<accession>A0ACB8ZUI1</accession>
<name>A0ACB8ZUI1_CICIN</name>